<sequence>MGLSIGDDGLRDLDGHKGFLWGLESSDTLASVPVAGSKIQTALSDSSQVTLELVVAIADGITPFGSALTYLGTTGDYGRLDLRFTPPQTLQFYWKNQLVQSWKAFVQERCVLHVVIDTSETSAPDRVRMYRNGSLLTPYDGANPSPVDLPVNDRITIEANDRYVLGNRSTGDRSPRGVMYYSALYAAALNANDVAANAALLLLDDDH</sequence>
<dbReference type="SUPFAM" id="SSF49899">
    <property type="entry name" value="Concanavalin A-like lectins/glucanases"/>
    <property type="match status" value="1"/>
</dbReference>
<dbReference type="EMBL" id="ASRX01000164">
    <property type="protein sequence ID" value="EYE99966.1"/>
    <property type="molecule type" value="Genomic_DNA"/>
</dbReference>
<dbReference type="Proteomes" id="UP000019678">
    <property type="component" value="Unassembled WGS sequence"/>
</dbReference>
<evidence type="ECO:0000313" key="1">
    <source>
        <dbReference type="EMBL" id="EYE99966.1"/>
    </source>
</evidence>
<dbReference type="AlphaFoldDB" id="A0A017ST67"/>
<proteinExistence type="predicted"/>
<accession>A0A017ST67</accession>
<dbReference type="InterPro" id="IPR013320">
    <property type="entry name" value="ConA-like_dom_sf"/>
</dbReference>
<comment type="caution">
    <text evidence="1">The sequence shown here is derived from an EMBL/GenBank/DDBJ whole genome shotgun (WGS) entry which is preliminary data.</text>
</comment>
<reference evidence="1 2" key="1">
    <citation type="submission" date="2013-05" db="EMBL/GenBank/DDBJ databases">
        <title>Genome assembly of Chondromyces apiculatus DSM 436.</title>
        <authorList>
            <person name="Sharma G."/>
            <person name="Khatri I."/>
            <person name="Kaur C."/>
            <person name="Mayilraj S."/>
            <person name="Subramanian S."/>
        </authorList>
    </citation>
    <scope>NUCLEOTIDE SEQUENCE [LARGE SCALE GENOMIC DNA]</scope>
    <source>
        <strain evidence="1 2">DSM 436</strain>
    </source>
</reference>
<evidence type="ECO:0000313" key="2">
    <source>
        <dbReference type="Proteomes" id="UP000019678"/>
    </source>
</evidence>
<name>A0A017ST67_9BACT</name>
<gene>
    <name evidence="1" type="ORF">CAP_2057</name>
</gene>
<protein>
    <submittedName>
        <fullName evidence="1">Uncharacterized protein</fullName>
    </submittedName>
</protein>
<organism evidence="1 2">
    <name type="scientific">Chondromyces apiculatus DSM 436</name>
    <dbReference type="NCBI Taxonomy" id="1192034"/>
    <lineage>
        <taxon>Bacteria</taxon>
        <taxon>Pseudomonadati</taxon>
        <taxon>Myxococcota</taxon>
        <taxon>Polyangia</taxon>
        <taxon>Polyangiales</taxon>
        <taxon>Polyangiaceae</taxon>
        <taxon>Chondromyces</taxon>
    </lineage>
</organism>
<keyword evidence="2" id="KW-1185">Reference proteome</keyword>